<keyword evidence="1" id="KW-1133">Transmembrane helix</keyword>
<evidence type="ECO:0000259" key="2">
    <source>
        <dbReference type="Pfam" id="PF13349"/>
    </source>
</evidence>
<comment type="caution">
    <text evidence="3">The sequence shown here is derived from an EMBL/GenBank/DDBJ whole genome shotgun (WGS) entry which is preliminary data.</text>
</comment>
<organism evidence="3 4">
    <name type="scientific">Ruminococcus albus 8</name>
    <dbReference type="NCBI Taxonomy" id="246199"/>
    <lineage>
        <taxon>Bacteria</taxon>
        <taxon>Bacillati</taxon>
        <taxon>Bacillota</taxon>
        <taxon>Clostridia</taxon>
        <taxon>Eubacteriales</taxon>
        <taxon>Oscillospiraceae</taxon>
        <taxon>Ruminococcus</taxon>
    </lineage>
</organism>
<sequence>MNNFNINDKEFTGTKKRIFPYFSVGMVIVGAAMLIGGGIWTATTDMSRYAKNGVTDVVDAVDGGNVEKVDIIVNTGTVYVGRSDDDQVHIEGKIPKDYVLKEKNGTLKVELRTSFGFSFEWQDLFDWKYNEIDAKIYLPDAKFESFEISGGAGEITVDDLNCVKAHIKTGAGEVTVNNFNCDKALKIDTGAGDVKVNNAVTGGIDFDTGAGEVDFYGEVNGDIDIDTGVGECTINLTNDKAEFEKKYKVDIDTGVGETSVNYNQ</sequence>
<accession>E9SGR8</accession>
<keyword evidence="4" id="KW-1185">Reference proteome</keyword>
<proteinExistence type="predicted"/>
<dbReference type="AlphaFoldDB" id="E9SGR8"/>
<evidence type="ECO:0000313" key="3">
    <source>
        <dbReference type="EMBL" id="EGC01538.1"/>
    </source>
</evidence>
<name>E9SGR8_RUMAL</name>
<dbReference type="EMBL" id="ADKM02000128">
    <property type="protein sequence ID" value="EGC01538.1"/>
    <property type="molecule type" value="Genomic_DNA"/>
</dbReference>
<keyword evidence="1" id="KW-0472">Membrane</keyword>
<feature type="domain" description="DUF4097" evidence="2">
    <location>
        <begin position="67"/>
        <end position="244"/>
    </location>
</feature>
<dbReference type="InterPro" id="IPR025164">
    <property type="entry name" value="Toastrack_DUF4097"/>
</dbReference>
<evidence type="ECO:0000313" key="4">
    <source>
        <dbReference type="Proteomes" id="UP000004259"/>
    </source>
</evidence>
<dbReference type="OrthoDB" id="1821068at2"/>
<gene>
    <name evidence="3" type="ORF">CUS_5744</name>
</gene>
<protein>
    <submittedName>
        <fullName evidence="3">Conserved domain protein</fullName>
    </submittedName>
</protein>
<dbReference type="Proteomes" id="UP000004259">
    <property type="component" value="Unassembled WGS sequence"/>
</dbReference>
<keyword evidence="1" id="KW-0812">Transmembrane</keyword>
<dbReference type="STRING" id="246199.CUS_5744"/>
<reference evidence="3 4" key="1">
    <citation type="submission" date="2011-02" db="EMBL/GenBank/DDBJ databases">
        <authorList>
            <person name="Nelson K.E."/>
            <person name="Sutton G."/>
            <person name="Torralba M."/>
            <person name="Durkin S."/>
            <person name="Harkins D."/>
            <person name="Montgomery R."/>
            <person name="Ziemer C."/>
            <person name="Klaassens E."/>
            <person name="Ocuiv P."/>
            <person name="Morrison M."/>
        </authorList>
    </citation>
    <scope>NUCLEOTIDE SEQUENCE [LARGE SCALE GENOMIC DNA]</scope>
    <source>
        <strain evidence="3 4">8</strain>
    </source>
</reference>
<feature type="transmembrane region" description="Helical" evidence="1">
    <location>
        <begin position="21"/>
        <end position="42"/>
    </location>
</feature>
<evidence type="ECO:0000256" key="1">
    <source>
        <dbReference type="SAM" id="Phobius"/>
    </source>
</evidence>
<dbReference type="RefSeq" id="WP_004167497.1">
    <property type="nucleotide sequence ID" value="NZ_ADKM02000128.1"/>
</dbReference>
<dbReference type="Pfam" id="PF13349">
    <property type="entry name" value="DUF4097"/>
    <property type="match status" value="1"/>
</dbReference>
<dbReference type="eggNOG" id="COG3595">
    <property type="taxonomic scope" value="Bacteria"/>
</dbReference>
<dbReference type="Gene3D" id="2.160.20.120">
    <property type="match status" value="1"/>
</dbReference>